<accession>A0ABT5ZFE9</accession>
<dbReference type="EMBL" id="JARJBC010000002">
    <property type="protein sequence ID" value="MDF3288553.1"/>
    <property type="molecule type" value="Genomic_DNA"/>
</dbReference>
<comment type="similarity">
    <text evidence="1">Belongs to the peptidase C40 family.</text>
</comment>
<name>A0ABT5ZFE9_9ACTN</name>
<comment type="caution">
    <text evidence="9">The sequence shown here is derived from an EMBL/GenBank/DDBJ whole genome shotgun (WGS) entry which is preliminary data.</text>
</comment>
<keyword evidence="5" id="KW-0175">Coiled coil</keyword>
<dbReference type="InterPro" id="IPR038765">
    <property type="entry name" value="Papain-like_cys_pep_sf"/>
</dbReference>
<dbReference type="Proteomes" id="UP001216579">
    <property type="component" value="Unassembled WGS sequence"/>
</dbReference>
<evidence type="ECO:0000256" key="7">
    <source>
        <dbReference type="SAM" id="SignalP"/>
    </source>
</evidence>
<evidence type="ECO:0000313" key="9">
    <source>
        <dbReference type="EMBL" id="MDF3288553.1"/>
    </source>
</evidence>
<evidence type="ECO:0000256" key="2">
    <source>
        <dbReference type="ARBA" id="ARBA00022670"/>
    </source>
</evidence>
<protein>
    <submittedName>
        <fullName evidence="9">NlpC/P60 family protein</fullName>
    </submittedName>
</protein>
<evidence type="ECO:0000256" key="6">
    <source>
        <dbReference type="SAM" id="MobiDB-lite"/>
    </source>
</evidence>
<keyword evidence="3" id="KW-0378">Hydrolase</keyword>
<dbReference type="InterPro" id="IPR000064">
    <property type="entry name" value="NLP_P60_dom"/>
</dbReference>
<dbReference type="PANTHER" id="PTHR47359">
    <property type="entry name" value="PEPTIDOGLYCAN DL-ENDOPEPTIDASE CWLO"/>
    <property type="match status" value="1"/>
</dbReference>
<keyword evidence="10" id="KW-1185">Reference proteome</keyword>
<evidence type="ECO:0000256" key="4">
    <source>
        <dbReference type="ARBA" id="ARBA00022807"/>
    </source>
</evidence>
<feature type="domain" description="NlpC/P60" evidence="8">
    <location>
        <begin position="246"/>
        <end position="360"/>
    </location>
</feature>
<gene>
    <name evidence="9" type="ORF">P3G67_04795</name>
</gene>
<feature type="coiled-coil region" evidence="5">
    <location>
        <begin position="160"/>
        <end position="194"/>
    </location>
</feature>
<dbReference type="Gene3D" id="6.10.250.3150">
    <property type="match status" value="1"/>
</dbReference>
<dbReference type="RefSeq" id="WP_276092315.1">
    <property type="nucleotide sequence ID" value="NZ_JARJBC010000002.1"/>
</dbReference>
<dbReference type="Pfam" id="PF00877">
    <property type="entry name" value="NLPC_P60"/>
    <property type="match status" value="1"/>
</dbReference>
<evidence type="ECO:0000256" key="5">
    <source>
        <dbReference type="SAM" id="Coils"/>
    </source>
</evidence>
<dbReference type="PANTHER" id="PTHR47359:SF3">
    <property type="entry name" value="NLP_P60 DOMAIN-CONTAINING PROTEIN-RELATED"/>
    <property type="match status" value="1"/>
</dbReference>
<evidence type="ECO:0000259" key="8">
    <source>
        <dbReference type="PROSITE" id="PS51935"/>
    </source>
</evidence>
<dbReference type="Gene3D" id="3.90.1720.10">
    <property type="entry name" value="endopeptidase domain like (from Nostoc punctiforme)"/>
    <property type="match status" value="1"/>
</dbReference>
<evidence type="ECO:0000256" key="3">
    <source>
        <dbReference type="ARBA" id="ARBA00022801"/>
    </source>
</evidence>
<reference evidence="9 10" key="1">
    <citation type="submission" date="2023-03" db="EMBL/GenBank/DDBJ databases">
        <title>Draft genome sequence of Streptomyces sp. RB6PN23 isolated from peat swamp forest in Thailand.</title>
        <authorList>
            <person name="Klaysubun C."/>
            <person name="Duangmal K."/>
        </authorList>
    </citation>
    <scope>NUCLEOTIDE SEQUENCE [LARGE SCALE GENOMIC DNA]</scope>
    <source>
        <strain evidence="9 10">RB6PN23</strain>
    </source>
</reference>
<feature type="region of interest" description="Disordered" evidence="6">
    <location>
        <begin position="206"/>
        <end position="235"/>
    </location>
</feature>
<feature type="signal peptide" evidence="7">
    <location>
        <begin position="1"/>
        <end position="38"/>
    </location>
</feature>
<dbReference type="InterPro" id="IPR051794">
    <property type="entry name" value="PG_Endopeptidase_C40"/>
</dbReference>
<evidence type="ECO:0000256" key="1">
    <source>
        <dbReference type="ARBA" id="ARBA00007074"/>
    </source>
</evidence>
<organism evidence="9 10">
    <name type="scientific">Streptomyces silvisoli</name>
    <dbReference type="NCBI Taxonomy" id="3034235"/>
    <lineage>
        <taxon>Bacteria</taxon>
        <taxon>Bacillati</taxon>
        <taxon>Actinomycetota</taxon>
        <taxon>Actinomycetes</taxon>
        <taxon>Kitasatosporales</taxon>
        <taxon>Streptomycetaceae</taxon>
        <taxon>Streptomyces</taxon>
    </lineage>
</organism>
<keyword evidence="4" id="KW-0788">Thiol protease</keyword>
<dbReference type="SUPFAM" id="SSF54001">
    <property type="entry name" value="Cysteine proteinases"/>
    <property type="match status" value="1"/>
</dbReference>
<sequence length="360" mass="37911">MAIHRRPTRPGLARATRFTVLSAAAMAAAVSATAPAGAAPQDSPDEVKSRVDGLYQQAEQATEKYDAAQERAARLRGELENLRSELARGQDAVNRMRDALGKVAGAQYRDGGVDPALALLLSSDPGDYLDRAATLDRVDSRRAEQLRALQDAQRILAQEHDQAATKLAELDRLRRTLEEHKKTVQGKLAEAQRLLAALPATQRDAIGFGPAADNRTGSPGPDSTSGSASGSAPDGVAALADLGPLDGRASEAVAAARAAIGSPYAWGSSGPGAFDCSGLMYWAYQHAGMTLPRTSQEQLSAGHHVPLSQARPGDLVIYRSDASHVGMYVGGGKVIHAPYPGARVRYDPVNMMPVAAVVRP</sequence>
<feature type="coiled-coil region" evidence="5">
    <location>
        <begin position="51"/>
        <end position="99"/>
    </location>
</feature>
<keyword evidence="7" id="KW-0732">Signal</keyword>
<feature type="chain" id="PRO_5046272063" evidence="7">
    <location>
        <begin position="39"/>
        <end position="360"/>
    </location>
</feature>
<proteinExistence type="inferred from homology"/>
<keyword evidence="2" id="KW-0645">Protease</keyword>
<evidence type="ECO:0000313" key="10">
    <source>
        <dbReference type="Proteomes" id="UP001216579"/>
    </source>
</evidence>
<feature type="compositionally biased region" description="Low complexity" evidence="6">
    <location>
        <begin position="216"/>
        <end position="235"/>
    </location>
</feature>
<dbReference type="PROSITE" id="PS51935">
    <property type="entry name" value="NLPC_P60"/>
    <property type="match status" value="1"/>
</dbReference>